<accession>A0ABR1P8R9</accession>
<keyword evidence="1" id="KW-0732">Signal</keyword>
<evidence type="ECO:0000256" key="1">
    <source>
        <dbReference type="SAM" id="SignalP"/>
    </source>
</evidence>
<gene>
    <name evidence="2" type="ORF">SLS63_006221</name>
</gene>
<feature type="signal peptide" evidence="1">
    <location>
        <begin position="1"/>
        <end position="16"/>
    </location>
</feature>
<evidence type="ECO:0000313" key="3">
    <source>
        <dbReference type="Proteomes" id="UP001430848"/>
    </source>
</evidence>
<organism evidence="2 3">
    <name type="scientific">Diaporthe eres</name>
    <name type="common">Phomopsis oblonga</name>
    <dbReference type="NCBI Taxonomy" id="83184"/>
    <lineage>
        <taxon>Eukaryota</taxon>
        <taxon>Fungi</taxon>
        <taxon>Dikarya</taxon>
        <taxon>Ascomycota</taxon>
        <taxon>Pezizomycotina</taxon>
        <taxon>Sordariomycetes</taxon>
        <taxon>Sordariomycetidae</taxon>
        <taxon>Diaporthales</taxon>
        <taxon>Diaporthaceae</taxon>
        <taxon>Diaporthe</taxon>
        <taxon>Diaporthe eres species complex</taxon>
    </lineage>
</organism>
<keyword evidence="3" id="KW-1185">Reference proteome</keyword>
<dbReference type="Proteomes" id="UP001430848">
    <property type="component" value="Unassembled WGS sequence"/>
</dbReference>
<feature type="chain" id="PRO_5045987262" evidence="1">
    <location>
        <begin position="17"/>
        <end position="210"/>
    </location>
</feature>
<evidence type="ECO:0000313" key="2">
    <source>
        <dbReference type="EMBL" id="KAK7729348.1"/>
    </source>
</evidence>
<protein>
    <submittedName>
        <fullName evidence="2">Uncharacterized protein</fullName>
    </submittedName>
</protein>
<sequence>MKFAYIVTIFAASASAASLQARKKGRKGAALGAAVGAAAGAAGGAAAGAATGAATGSTNTAAAGAVQRGASTLVFKEDGGVPGNECLTFRNNGEIVDAACVNEAADRQITPSTLNGADVLLVQRSFTAGFRPDLVGVQACVGFNGTTFRAEDCAASGIELVSFDQATSQLVATGGACQSGHDGAAQLTVDETGQNCATLTTTTVTPTAPE</sequence>
<comment type="caution">
    <text evidence="2">The sequence shown here is derived from an EMBL/GenBank/DDBJ whole genome shotgun (WGS) entry which is preliminary data.</text>
</comment>
<reference evidence="2 3" key="1">
    <citation type="submission" date="2024-02" db="EMBL/GenBank/DDBJ databases">
        <title>De novo assembly and annotation of 12 fungi associated with fruit tree decline syndrome in Ontario, Canada.</title>
        <authorList>
            <person name="Sulman M."/>
            <person name="Ellouze W."/>
            <person name="Ilyukhin E."/>
        </authorList>
    </citation>
    <scope>NUCLEOTIDE SEQUENCE [LARGE SCALE GENOMIC DNA]</scope>
    <source>
        <strain evidence="2 3">M169</strain>
    </source>
</reference>
<name>A0ABR1P8R9_DIAER</name>
<dbReference type="EMBL" id="JAKNSF020000029">
    <property type="protein sequence ID" value="KAK7729348.1"/>
    <property type="molecule type" value="Genomic_DNA"/>
</dbReference>
<proteinExistence type="predicted"/>